<dbReference type="OrthoDB" id="9807403at2"/>
<dbReference type="Pfam" id="PF01171">
    <property type="entry name" value="ATP_bind_3"/>
    <property type="match status" value="1"/>
</dbReference>
<comment type="domain">
    <text evidence="8">The N-terminal region contains the highly conserved SGGXDS motif, predicted to be a P-loop motif involved in ATP binding.</text>
</comment>
<gene>
    <name evidence="8" type="primary">tilS</name>
    <name evidence="10" type="ORF">RED65_03110</name>
</gene>
<evidence type="ECO:0000256" key="6">
    <source>
        <dbReference type="ARBA" id="ARBA00022840"/>
    </source>
</evidence>
<name>Q1MY96_9GAMM</name>
<evidence type="ECO:0000256" key="7">
    <source>
        <dbReference type="ARBA" id="ARBA00048539"/>
    </source>
</evidence>
<evidence type="ECO:0000256" key="2">
    <source>
        <dbReference type="ARBA" id="ARBA00022490"/>
    </source>
</evidence>
<dbReference type="InterPro" id="IPR014729">
    <property type="entry name" value="Rossmann-like_a/b/a_fold"/>
</dbReference>
<comment type="similarity">
    <text evidence="8">Belongs to the tRNA(Ile)-lysidine synthase family.</text>
</comment>
<dbReference type="NCBIfam" id="TIGR02432">
    <property type="entry name" value="lysidine_TilS_N"/>
    <property type="match status" value="1"/>
</dbReference>
<evidence type="ECO:0000256" key="5">
    <source>
        <dbReference type="ARBA" id="ARBA00022741"/>
    </source>
</evidence>
<dbReference type="GO" id="GO:0006400">
    <property type="term" value="P:tRNA modification"/>
    <property type="evidence" value="ECO:0007669"/>
    <property type="project" value="UniProtKB-UniRule"/>
</dbReference>
<dbReference type="Gene3D" id="3.40.50.620">
    <property type="entry name" value="HUPs"/>
    <property type="match status" value="1"/>
</dbReference>
<comment type="subcellular location">
    <subcellularLocation>
        <location evidence="1 8">Cytoplasm</location>
    </subcellularLocation>
</comment>
<dbReference type="InterPro" id="IPR015262">
    <property type="entry name" value="tRNA_Ile_lys_synt_subst-bd"/>
</dbReference>
<evidence type="ECO:0000256" key="1">
    <source>
        <dbReference type="ARBA" id="ARBA00004496"/>
    </source>
</evidence>
<dbReference type="GO" id="GO:0005737">
    <property type="term" value="C:cytoplasm"/>
    <property type="evidence" value="ECO:0007669"/>
    <property type="project" value="UniProtKB-SubCell"/>
</dbReference>
<dbReference type="GO" id="GO:0032267">
    <property type="term" value="F:tRNA(Ile)-lysidine synthase activity"/>
    <property type="evidence" value="ECO:0007669"/>
    <property type="project" value="UniProtKB-EC"/>
</dbReference>
<dbReference type="Proteomes" id="UP000004263">
    <property type="component" value="Unassembled WGS sequence"/>
</dbReference>
<evidence type="ECO:0000256" key="4">
    <source>
        <dbReference type="ARBA" id="ARBA00022694"/>
    </source>
</evidence>
<dbReference type="InterPro" id="IPR012795">
    <property type="entry name" value="tRNA_Ile_lys_synt_N"/>
</dbReference>
<keyword evidence="5 8" id="KW-0547">Nucleotide-binding</keyword>
<dbReference type="NCBIfam" id="TIGR02433">
    <property type="entry name" value="lysidine_TilS_C"/>
    <property type="match status" value="1"/>
</dbReference>
<dbReference type="HOGENOM" id="CLU_018869_2_0_6"/>
<evidence type="ECO:0000313" key="10">
    <source>
        <dbReference type="EMBL" id="EAT10971.1"/>
    </source>
</evidence>
<evidence type="ECO:0000256" key="3">
    <source>
        <dbReference type="ARBA" id="ARBA00022598"/>
    </source>
</evidence>
<dbReference type="InterPro" id="IPR011063">
    <property type="entry name" value="TilS/TtcA_N"/>
</dbReference>
<comment type="function">
    <text evidence="8">Ligates lysine onto the cytidine present at position 34 of the AUA codon-specific tRNA(Ile) that contains the anticodon CAU, in an ATP-dependent manner. Cytidine is converted to lysidine, thus changing the amino acid specificity of the tRNA from methionine to isoleucine.</text>
</comment>
<reference evidence="10 11" key="1">
    <citation type="submission" date="2006-03" db="EMBL/GenBank/DDBJ databases">
        <authorList>
            <person name="Pinhassi J."/>
            <person name="Pedros-Alio C."/>
            <person name="Ferriera S."/>
            <person name="Johnson J."/>
            <person name="Kravitz S."/>
            <person name="Halpern A."/>
            <person name="Remington K."/>
            <person name="Beeson K."/>
            <person name="Tran B."/>
            <person name="Rogers Y.-H."/>
            <person name="Friedman R."/>
            <person name="Venter J.C."/>
        </authorList>
    </citation>
    <scope>NUCLEOTIDE SEQUENCE [LARGE SCALE GENOMIC DNA]</scope>
    <source>
        <strain evidence="10 11">RED65</strain>
    </source>
</reference>
<dbReference type="AlphaFoldDB" id="Q1MY96"/>
<dbReference type="CDD" id="cd01992">
    <property type="entry name" value="TilS_N"/>
    <property type="match status" value="1"/>
</dbReference>
<proteinExistence type="inferred from homology"/>
<evidence type="ECO:0000313" key="11">
    <source>
        <dbReference type="Proteomes" id="UP000004263"/>
    </source>
</evidence>
<dbReference type="PANTHER" id="PTHR43033">
    <property type="entry name" value="TRNA(ILE)-LYSIDINE SYNTHASE-RELATED"/>
    <property type="match status" value="1"/>
</dbReference>
<feature type="domain" description="Lysidine-tRNA(Ile) synthetase C-terminal" evidence="9">
    <location>
        <begin position="370"/>
        <end position="439"/>
    </location>
</feature>
<keyword evidence="4 8" id="KW-0819">tRNA processing</keyword>
<organism evidence="10 11">
    <name type="scientific">Bermanella marisrubri</name>
    <dbReference type="NCBI Taxonomy" id="207949"/>
    <lineage>
        <taxon>Bacteria</taxon>
        <taxon>Pseudomonadati</taxon>
        <taxon>Pseudomonadota</taxon>
        <taxon>Gammaproteobacteria</taxon>
        <taxon>Oceanospirillales</taxon>
        <taxon>Oceanospirillaceae</taxon>
        <taxon>Bermanella</taxon>
    </lineage>
</organism>
<protein>
    <recommendedName>
        <fullName evidence="8">tRNA(Ile)-lysidine synthase</fullName>
        <ecNumber evidence="8">6.3.4.19</ecNumber>
    </recommendedName>
    <alternativeName>
        <fullName evidence="8">tRNA(Ile)-2-lysyl-cytidine synthase</fullName>
    </alternativeName>
    <alternativeName>
        <fullName evidence="8">tRNA(Ile)-lysidine synthetase</fullName>
    </alternativeName>
</protein>
<keyword evidence="6 8" id="KW-0067">ATP-binding</keyword>
<dbReference type="SUPFAM" id="SSF52402">
    <property type="entry name" value="Adenine nucleotide alpha hydrolases-like"/>
    <property type="match status" value="1"/>
</dbReference>
<dbReference type="Gene3D" id="1.20.59.20">
    <property type="match status" value="1"/>
</dbReference>
<dbReference type="Pfam" id="PF09179">
    <property type="entry name" value="TilS"/>
    <property type="match status" value="1"/>
</dbReference>
<comment type="catalytic activity">
    <reaction evidence="7 8">
        <text>cytidine(34) in tRNA(Ile2) + L-lysine + ATP = lysidine(34) in tRNA(Ile2) + AMP + diphosphate + H(+)</text>
        <dbReference type="Rhea" id="RHEA:43744"/>
        <dbReference type="Rhea" id="RHEA-COMP:10625"/>
        <dbReference type="Rhea" id="RHEA-COMP:10670"/>
        <dbReference type="ChEBI" id="CHEBI:15378"/>
        <dbReference type="ChEBI" id="CHEBI:30616"/>
        <dbReference type="ChEBI" id="CHEBI:32551"/>
        <dbReference type="ChEBI" id="CHEBI:33019"/>
        <dbReference type="ChEBI" id="CHEBI:82748"/>
        <dbReference type="ChEBI" id="CHEBI:83665"/>
        <dbReference type="ChEBI" id="CHEBI:456215"/>
        <dbReference type="EC" id="6.3.4.19"/>
    </reaction>
</comment>
<dbReference type="EMBL" id="AAQH01000027">
    <property type="protein sequence ID" value="EAT10971.1"/>
    <property type="molecule type" value="Genomic_DNA"/>
</dbReference>
<keyword evidence="11" id="KW-1185">Reference proteome</keyword>
<dbReference type="Pfam" id="PF11734">
    <property type="entry name" value="TilS_C"/>
    <property type="match status" value="1"/>
</dbReference>
<dbReference type="SUPFAM" id="SSF82829">
    <property type="entry name" value="MesJ substrate recognition domain-like"/>
    <property type="match status" value="1"/>
</dbReference>
<dbReference type="RefSeq" id="WP_007016782.1">
    <property type="nucleotide sequence ID" value="NZ_AAQH01000027.1"/>
</dbReference>
<dbReference type="InterPro" id="IPR012796">
    <property type="entry name" value="Lysidine-tRNA-synth_C"/>
</dbReference>
<dbReference type="PANTHER" id="PTHR43033:SF1">
    <property type="entry name" value="TRNA(ILE)-LYSIDINE SYNTHASE-RELATED"/>
    <property type="match status" value="1"/>
</dbReference>
<dbReference type="HAMAP" id="MF_01161">
    <property type="entry name" value="tRNA_Ile_lys_synt"/>
    <property type="match status" value="1"/>
</dbReference>
<dbReference type="GO" id="GO:0005524">
    <property type="term" value="F:ATP binding"/>
    <property type="evidence" value="ECO:0007669"/>
    <property type="project" value="UniProtKB-UniRule"/>
</dbReference>
<comment type="caution">
    <text evidence="10">The sequence shown here is derived from an EMBL/GenBank/DDBJ whole genome shotgun (WGS) entry which is preliminary data.</text>
</comment>
<evidence type="ECO:0000256" key="8">
    <source>
        <dbReference type="HAMAP-Rule" id="MF_01161"/>
    </source>
</evidence>
<dbReference type="EC" id="6.3.4.19" evidence="8"/>
<dbReference type="STRING" id="207949.RED65_03110"/>
<dbReference type="InterPro" id="IPR012094">
    <property type="entry name" value="tRNA_Ile_lys_synt"/>
</dbReference>
<accession>Q1MY96</accession>
<feature type="binding site" evidence="8">
    <location>
        <begin position="31"/>
        <end position="36"/>
    </location>
    <ligand>
        <name>ATP</name>
        <dbReference type="ChEBI" id="CHEBI:30616"/>
    </ligand>
</feature>
<sequence length="446" mass="51300">MSKTNIKDALDTALLPLIQCGNIQRLYVGLSGGIDSVVLLFLCKQFVEYHHSSVELHGIHVNHGLSEFADQWQQHVEGLCEAWSIPLVSHRVELEQKGSIEEVARNARYDAFKRSLDDQDVLVLGHHQDDQVETMMQRLMRGSGLSGLLSMNVARTLDLGNNKQAIILRPLLSTTKKQIEQYANDHQLKYVQDDSNLDTQFDRNFWRLQVLPLIENRYPQYRQSVQASLNALQEEQSCLQFFLQQALEKVLLSDASLAISVLQQYPKFIQQQIIRYWLQFNEIFPLPTQSQLDTIFDEVIAAREDAEPRFHWQTHSLARYRNGLFLLNDSLFPVDHNDLPEVWRGELLDLSFVLLQQSPAKETGLKPDQYKIVWGNPGQSIRPLGRPSKTYKKLMQEANIPPWQRPHWPVLTARGQVAAVPGICVCEGFSQVKGWQIQLKFKLNKK</sequence>
<evidence type="ECO:0000259" key="9">
    <source>
        <dbReference type="SMART" id="SM00977"/>
    </source>
</evidence>
<keyword evidence="3 8" id="KW-0436">Ligase</keyword>
<dbReference type="SMART" id="SM00977">
    <property type="entry name" value="TilS_C"/>
    <property type="match status" value="1"/>
</dbReference>
<keyword evidence="2 8" id="KW-0963">Cytoplasm</keyword>
<dbReference type="SUPFAM" id="SSF56037">
    <property type="entry name" value="PheT/TilS domain"/>
    <property type="match status" value="1"/>
</dbReference>